<comment type="caution">
    <text evidence="1">The sequence shown here is derived from an EMBL/GenBank/DDBJ whole genome shotgun (WGS) entry which is preliminary data.</text>
</comment>
<sequence length="46" mass="5355">MILSNPQSSNLSFHSSSSALEATYQRWQHCRMEDAWILQPTFVRVT</sequence>
<keyword evidence="2" id="KW-1185">Reference proteome</keyword>
<dbReference type="EMBL" id="CAJHUB010000762">
    <property type="protein sequence ID" value="CAD7686930.1"/>
    <property type="molecule type" value="Genomic_DNA"/>
</dbReference>
<evidence type="ECO:0000313" key="1">
    <source>
        <dbReference type="EMBL" id="CAD7686930.1"/>
    </source>
</evidence>
<protein>
    <submittedName>
        <fullName evidence="1">(raccoon dog) hypothetical protein</fullName>
    </submittedName>
</protein>
<proteinExistence type="predicted"/>
<reference evidence="1" key="1">
    <citation type="submission" date="2020-12" db="EMBL/GenBank/DDBJ databases">
        <authorList>
            <consortium name="Molecular Ecology Group"/>
        </authorList>
    </citation>
    <scope>NUCLEOTIDE SEQUENCE</scope>
    <source>
        <strain evidence="1">TBG_1078</strain>
    </source>
</reference>
<gene>
    <name evidence="1" type="ORF">NYPRO_LOCUS19723</name>
</gene>
<dbReference type="AlphaFoldDB" id="A0A811ZE33"/>
<dbReference type="Proteomes" id="UP000645828">
    <property type="component" value="Unassembled WGS sequence"/>
</dbReference>
<evidence type="ECO:0000313" key="2">
    <source>
        <dbReference type="Proteomes" id="UP000645828"/>
    </source>
</evidence>
<organism evidence="1 2">
    <name type="scientific">Nyctereutes procyonoides</name>
    <name type="common">Raccoon dog</name>
    <name type="synonym">Canis procyonoides</name>
    <dbReference type="NCBI Taxonomy" id="34880"/>
    <lineage>
        <taxon>Eukaryota</taxon>
        <taxon>Metazoa</taxon>
        <taxon>Chordata</taxon>
        <taxon>Craniata</taxon>
        <taxon>Vertebrata</taxon>
        <taxon>Euteleostomi</taxon>
        <taxon>Mammalia</taxon>
        <taxon>Eutheria</taxon>
        <taxon>Laurasiatheria</taxon>
        <taxon>Carnivora</taxon>
        <taxon>Caniformia</taxon>
        <taxon>Canidae</taxon>
        <taxon>Nyctereutes</taxon>
    </lineage>
</organism>
<accession>A0A811ZE33</accession>
<name>A0A811ZE33_NYCPR</name>